<dbReference type="InterPro" id="IPR046848">
    <property type="entry name" value="E_motif"/>
</dbReference>
<keyword evidence="1" id="KW-0677">Repeat</keyword>
<accession>A0ABP1AXT2</accession>
<dbReference type="Gene3D" id="1.25.40.10">
    <property type="entry name" value="Tetratricopeptide repeat domain"/>
    <property type="match status" value="3"/>
</dbReference>
<dbReference type="Proteomes" id="UP001497522">
    <property type="component" value="Chromosome 17"/>
</dbReference>
<dbReference type="InterPro" id="IPR002885">
    <property type="entry name" value="PPR_rpt"/>
</dbReference>
<evidence type="ECO:0000256" key="1">
    <source>
        <dbReference type="ARBA" id="ARBA00022737"/>
    </source>
</evidence>
<feature type="repeat" description="PPR" evidence="2">
    <location>
        <begin position="70"/>
        <end position="104"/>
    </location>
</feature>
<feature type="repeat" description="PPR" evidence="2">
    <location>
        <begin position="140"/>
        <end position="170"/>
    </location>
</feature>
<evidence type="ECO:0000259" key="3">
    <source>
        <dbReference type="Pfam" id="PF14432"/>
    </source>
</evidence>
<dbReference type="InterPro" id="IPR046960">
    <property type="entry name" value="PPR_At4g14850-like_plant"/>
</dbReference>
<dbReference type="EMBL" id="OZ023718">
    <property type="protein sequence ID" value="CAK9867297.1"/>
    <property type="molecule type" value="Genomic_DNA"/>
</dbReference>
<keyword evidence="5" id="KW-1185">Reference proteome</keyword>
<gene>
    <name evidence="4" type="ORF">CSSPJE1EN2_LOCUS10292</name>
</gene>
<dbReference type="Pfam" id="PF14432">
    <property type="entry name" value="DYW_deaminase"/>
    <property type="match status" value="1"/>
</dbReference>
<organism evidence="4 5">
    <name type="scientific">Sphagnum jensenii</name>
    <dbReference type="NCBI Taxonomy" id="128206"/>
    <lineage>
        <taxon>Eukaryota</taxon>
        <taxon>Viridiplantae</taxon>
        <taxon>Streptophyta</taxon>
        <taxon>Embryophyta</taxon>
        <taxon>Bryophyta</taxon>
        <taxon>Sphagnophytina</taxon>
        <taxon>Sphagnopsida</taxon>
        <taxon>Sphagnales</taxon>
        <taxon>Sphagnaceae</taxon>
        <taxon>Sphagnum</taxon>
    </lineage>
</organism>
<name>A0ABP1AXT2_9BRYO</name>
<evidence type="ECO:0000313" key="5">
    <source>
        <dbReference type="Proteomes" id="UP001497522"/>
    </source>
</evidence>
<reference evidence="4" key="1">
    <citation type="submission" date="2024-03" db="EMBL/GenBank/DDBJ databases">
        <authorList>
            <consortium name="ELIXIR-Norway"/>
            <consortium name="Elixir Norway"/>
        </authorList>
    </citation>
    <scope>NUCLEOTIDE SEQUENCE</scope>
</reference>
<dbReference type="PROSITE" id="PS51375">
    <property type="entry name" value="PPR"/>
    <property type="match status" value="5"/>
</dbReference>
<dbReference type="NCBIfam" id="TIGR00756">
    <property type="entry name" value="PPR"/>
    <property type="match status" value="5"/>
</dbReference>
<feature type="repeat" description="PPR" evidence="2">
    <location>
        <begin position="172"/>
        <end position="206"/>
    </location>
</feature>
<protein>
    <recommendedName>
        <fullName evidence="3">DYW domain-containing protein</fullName>
    </recommendedName>
</protein>
<proteinExistence type="predicted"/>
<evidence type="ECO:0000256" key="2">
    <source>
        <dbReference type="PROSITE-ProRule" id="PRU00708"/>
    </source>
</evidence>
<dbReference type="InterPro" id="IPR011990">
    <property type="entry name" value="TPR-like_helical_dom_sf"/>
</dbReference>
<dbReference type="Pfam" id="PF13041">
    <property type="entry name" value="PPR_2"/>
    <property type="match status" value="2"/>
</dbReference>
<sequence>MTPNTFTFVPVLNACASLRALEEGRQVHEQIIQSGCEGDAFVGCSLVDMYAKCGSMEDAHRVFNKMSSRDVVTWNAMILGHGKCAQGQKALELFSQMQQEGVKPDSVTFVGVVNACASWVALEEGRCAHEQIIQSGWDSDVFVGNSLVDMYAKCGSMEDARRVFNKMPSRNDVVSWNTILGGFAMHGHGKEALTYFEQMCEEGVQPDDITFVCLLSACSHAGLVHEGMCFYASMKEVYMISPTVEHYTCMVDLLGRAGHLEEAENMIKSMPCKPHFATCMALLGACRIHGNVEMGERVAKQFIELESENAAGYVLAANIYPTSGNKHLCEDVELQRKERDVKRQPGRTWIEVDNKVHTFVVDDQDHPQMVEIHAELKRLSALVHDAGYVPHTTIVLHDVEEEEKVFHLCHHSEKLAIAFGLLNTAPGTPLRIRKNLRVCEDCHTSTKFISKIVGRTIMVRDVNCFHHFKDGVCSCMDYW</sequence>
<dbReference type="PANTHER" id="PTHR47926:SF455">
    <property type="entry name" value="PENTACOTRIPEPTIDE-REPEAT REGION OF PRORP DOMAIN-CONTAINING PROTEIN"/>
    <property type="match status" value="1"/>
</dbReference>
<dbReference type="InterPro" id="IPR032867">
    <property type="entry name" value="DYW_dom"/>
</dbReference>
<feature type="repeat" description="PPR" evidence="2">
    <location>
        <begin position="4"/>
        <end position="38"/>
    </location>
</feature>
<evidence type="ECO:0000313" key="4">
    <source>
        <dbReference type="EMBL" id="CAK9867297.1"/>
    </source>
</evidence>
<feature type="repeat" description="PPR" evidence="2">
    <location>
        <begin position="39"/>
        <end position="69"/>
    </location>
</feature>
<dbReference type="Pfam" id="PF20431">
    <property type="entry name" value="E_motif"/>
    <property type="match status" value="1"/>
</dbReference>
<dbReference type="Pfam" id="PF01535">
    <property type="entry name" value="PPR"/>
    <property type="match status" value="2"/>
</dbReference>
<dbReference type="PANTHER" id="PTHR47926">
    <property type="entry name" value="PENTATRICOPEPTIDE REPEAT-CONTAINING PROTEIN"/>
    <property type="match status" value="1"/>
</dbReference>
<feature type="domain" description="DYW" evidence="3">
    <location>
        <begin position="387"/>
        <end position="479"/>
    </location>
</feature>